<gene>
    <name evidence="1" type="ORF">L3Q82_019210</name>
</gene>
<reference evidence="1" key="1">
    <citation type="submission" date="2022-04" db="EMBL/GenBank/DDBJ databases">
        <title>Jade perch genome.</title>
        <authorList>
            <person name="Chao B."/>
        </authorList>
    </citation>
    <scope>NUCLEOTIDE SEQUENCE</scope>
    <source>
        <strain evidence="1">CB-2022</strain>
    </source>
</reference>
<dbReference type="Proteomes" id="UP000831701">
    <property type="component" value="Chromosome 23"/>
</dbReference>
<proteinExistence type="predicted"/>
<name>A0ACB8VAD1_9TELE</name>
<protein>
    <submittedName>
        <fullName evidence="1">Uncharacterized protein</fullName>
    </submittedName>
</protein>
<sequence>MIHPSCLIVKFADDTAVVGRIANNDESDYRQEVEQPGGLVQTKQPLHQREEDQGDDRGLQKGQTPPLSPVHRRDCGGSGLQLQAHQRLYFLRRLRRAGLGSSVLTSFYRCVVESVLSSCIIVWHGSCSAAEKKALQRVVKAAQRTVGRSLSTTTDIYTSRCRKRASCIMKDPTHATHCGALNKLVNTEDPVNMTVLCYCVLLGCKECCERCVGSLPWASLIATILLYMGVALFCGCGHEALSGTVTILQNYFEVIRSPGETLDVFSIIDILKYIIYGLAAGFFVFGVLLLVEGFFATGAIRDLYGEFKITACGRCLTAFLMFLAYLFFLVWLGVTAFTSLPVFMYFNVWSMCQNTSLVEGANLCLDLRQFGLCLDNMFMGIENPRNLEVSTGDVVQSRGAVTISEEKKVCTGSEKFFKMCESNELDLTFHLFVCALAGAGAAVIAMLDPGTGSRRQQSEQRCPDFPHPRHFLQAPPGGGGGGPRGVPRPAMRDIVSPACPGSFLGHPPGGTCLEHLPREASRGHPKQMPKPPQLTPLDVKEQWL</sequence>
<accession>A0ACB8VAD1</accession>
<evidence type="ECO:0000313" key="2">
    <source>
        <dbReference type="Proteomes" id="UP000831701"/>
    </source>
</evidence>
<keyword evidence="2" id="KW-1185">Reference proteome</keyword>
<evidence type="ECO:0000313" key="1">
    <source>
        <dbReference type="EMBL" id="KAI3352625.1"/>
    </source>
</evidence>
<comment type="caution">
    <text evidence="1">The sequence shown here is derived from an EMBL/GenBank/DDBJ whole genome shotgun (WGS) entry which is preliminary data.</text>
</comment>
<dbReference type="EMBL" id="CM041553">
    <property type="protein sequence ID" value="KAI3352625.1"/>
    <property type="molecule type" value="Genomic_DNA"/>
</dbReference>
<organism evidence="1 2">
    <name type="scientific">Scortum barcoo</name>
    <name type="common">barcoo grunter</name>
    <dbReference type="NCBI Taxonomy" id="214431"/>
    <lineage>
        <taxon>Eukaryota</taxon>
        <taxon>Metazoa</taxon>
        <taxon>Chordata</taxon>
        <taxon>Craniata</taxon>
        <taxon>Vertebrata</taxon>
        <taxon>Euteleostomi</taxon>
        <taxon>Actinopterygii</taxon>
        <taxon>Neopterygii</taxon>
        <taxon>Teleostei</taxon>
        <taxon>Neoteleostei</taxon>
        <taxon>Acanthomorphata</taxon>
        <taxon>Eupercaria</taxon>
        <taxon>Centrarchiformes</taxon>
        <taxon>Terapontoidei</taxon>
        <taxon>Terapontidae</taxon>
        <taxon>Scortum</taxon>
    </lineage>
</organism>